<feature type="compositionally biased region" description="Low complexity" evidence="1">
    <location>
        <begin position="249"/>
        <end position="264"/>
    </location>
</feature>
<evidence type="ECO:0000256" key="1">
    <source>
        <dbReference type="SAM" id="MobiDB-lite"/>
    </source>
</evidence>
<dbReference type="GO" id="GO:0007166">
    <property type="term" value="P:cell surface receptor signaling pathway"/>
    <property type="evidence" value="ECO:0007669"/>
    <property type="project" value="InterPro"/>
</dbReference>
<dbReference type="Proteomes" id="UP001163850">
    <property type="component" value="Unassembled WGS sequence"/>
</dbReference>
<accession>A0AA38USR2</accession>
<feature type="region of interest" description="Disordered" evidence="1">
    <location>
        <begin position="123"/>
        <end position="167"/>
    </location>
</feature>
<evidence type="ECO:0000313" key="3">
    <source>
        <dbReference type="Proteomes" id="UP001163850"/>
    </source>
</evidence>
<organism evidence="2 3">
    <name type="scientific">Lentinula detonsa</name>
    <dbReference type="NCBI Taxonomy" id="2804962"/>
    <lineage>
        <taxon>Eukaryota</taxon>
        <taxon>Fungi</taxon>
        <taxon>Dikarya</taxon>
        <taxon>Basidiomycota</taxon>
        <taxon>Agaricomycotina</taxon>
        <taxon>Agaricomycetes</taxon>
        <taxon>Agaricomycetidae</taxon>
        <taxon>Agaricales</taxon>
        <taxon>Marasmiineae</taxon>
        <taxon>Omphalotaceae</taxon>
        <taxon>Lentinula</taxon>
    </lineage>
</organism>
<name>A0AA38USR2_9AGAR</name>
<comment type="caution">
    <text evidence="2">The sequence shown here is derived from an EMBL/GenBank/DDBJ whole genome shotgun (WGS) entry which is preliminary data.</text>
</comment>
<reference evidence="2" key="1">
    <citation type="submission" date="2022-08" db="EMBL/GenBank/DDBJ databases">
        <authorList>
            <consortium name="DOE Joint Genome Institute"/>
            <person name="Min B."/>
            <person name="Riley R."/>
            <person name="Sierra-Patev S."/>
            <person name="Naranjo-Ortiz M."/>
            <person name="Looney B."/>
            <person name="Konkel Z."/>
            <person name="Slot J.C."/>
            <person name="Sakamoto Y."/>
            <person name="Steenwyk J.L."/>
            <person name="Rokas A."/>
            <person name="Carro J."/>
            <person name="Camarero S."/>
            <person name="Ferreira P."/>
            <person name="Molpeceres G."/>
            <person name="Ruiz-Duenas F.J."/>
            <person name="Serrano A."/>
            <person name="Henrissat B."/>
            <person name="Drula E."/>
            <person name="Hughes K.W."/>
            <person name="Mata J.L."/>
            <person name="Ishikawa N.K."/>
            <person name="Vargas-Isla R."/>
            <person name="Ushijima S."/>
            <person name="Smith C.A."/>
            <person name="Ahrendt S."/>
            <person name="Andreopoulos W."/>
            <person name="He G."/>
            <person name="Labutti K."/>
            <person name="Lipzen A."/>
            <person name="Ng V."/>
            <person name="Sandor L."/>
            <person name="Barry K."/>
            <person name="Martinez A.T."/>
            <person name="Xiao Y."/>
            <person name="Gibbons J.G."/>
            <person name="Terashima K."/>
            <person name="Hibbett D.S."/>
            <person name="Grigoriev I.V."/>
        </authorList>
    </citation>
    <scope>NUCLEOTIDE SEQUENCE</scope>
    <source>
        <strain evidence="2">TFB7829</strain>
    </source>
</reference>
<dbReference type="CDD" id="cd21037">
    <property type="entry name" value="MLKL_NTD"/>
    <property type="match status" value="1"/>
</dbReference>
<gene>
    <name evidence="2" type="ORF">F5890DRAFT_1475872</name>
</gene>
<feature type="region of interest" description="Disordered" evidence="1">
    <location>
        <begin position="18"/>
        <end position="40"/>
    </location>
</feature>
<sequence length="517" mass="56340">MRPCYFYLSKKIRNWKDRNSASSDSSIPSHEQQKRKTKQGTIGKEEFFTALSGATSLTLDALRSAAAFAPIPYLGESAQLAMSIWDAVQTTQDTKASLRALGSDAVSLVYAVMTTCDEVLKRNTQKGSEPVIEDAPELKGSDGNDKDKEKDPSKDPEQAKEEEKLNPELRRNLEGLCLTLTDLEHFAKHVASRNVVLRFLTARSDAGKVVEFQNKMKMALDLFALQSNITLRQVTCRIETQQAQLLTTLQSPISPIPPSSTFSPSSPPKGANSTNDPTQEIDPASVGHPQARKESNVLLENAAISGAGAASAAFPAIFSFAGATFRTGDAHSVRHTTPREGNPKPNEEEDEQKQSRQKKTLGPEPEDAKGSSSGGIHFTSIAGDQNMSWVNDQSRRSNYGNVYTSNGNSQLQNAGIGMGRPVTQSRSQHPGLEDDEAWSGRQMKNPFGAIRPPAGMTMTYGTHGDWNGGYGPGEAFAAPNRPLNDYVQPQIYYDENGAPTAVPRGRGRSGRRWRDEP</sequence>
<feature type="compositionally biased region" description="Basic and acidic residues" evidence="1">
    <location>
        <begin position="329"/>
        <end position="346"/>
    </location>
</feature>
<dbReference type="InterPro" id="IPR036537">
    <property type="entry name" value="Adaptor_Cbl_N_dom_sf"/>
</dbReference>
<feature type="region of interest" description="Disordered" evidence="1">
    <location>
        <begin position="418"/>
        <end position="439"/>
    </location>
</feature>
<feature type="region of interest" description="Disordered" evidence="1">
    <location>
        <begin position="490"/>
        <end position="517"/>
    </location>
</feature>
<dbReference type="Gene3D" id="1.20.930.20">
    <property type="entry name" value="Adaptor protein Cbl, N-terminal domain"/>
    <property type="match status" value="1"/>
</dbReference>
<feature type="region of interest" description="Disordered" evidence="1">
    <location>
        <begin position="329"/>
        <end position="380"/>
    </location>
</feature>
<proteinExistence type="predicted"/>
<dbReference type="InterPro" id="IPR059179">
    <property type="entry name" value="MLKL-like_MCAfunc"/>
</dbReference>
<dbReference type="EMBL" id="MU802047">
    <property type="protein sequence ID" value="KAJ3982812.1"/>
    <property type="molecule type" value="Genomic_DNA"/>
</dbReference>
<protein>
    <submittedName>
        <fullName evidence="2">Uncharacterized protein</fullName>
    </submittedName>
</protein>
<evidence type="ECO:0000313" key="2">
    <source>
        <dbReference type="EMBL" id="KAJ3982812.1"/>
    </source>
</evidence>
<feature type="compositionally biased region" description="Polar residues" evidence="1">
    <location>
        <begin position="20"/>
        <end position="30"/>
    </location>
</feature>
<dbReference type="AlphaFoldDB" id="A0AA38USR2"/>
<feature type="compositionally biased region" description="Basic and acidic residues" evidence="1">
    <location>
        <begin position="136"/>
        <end position="167"/>
    </location>
</feature>
<feature type="region of interest" description="Disordered" evidence="1">
    <location>
        <begin position="249"/>
        <end position="291"/>
    </location>
</feature>